<feature type="region of interest" description="Disordered" evidence="1">
    <location>
        <begin position="768"/>
        <end position="787"/>
    </location>
</feature>
<keyword evidence="3" id="KW-1185">Reference proteome</keyword>
<feature type="compositionally biased region" description="Basic and acidic residues" evidence="1">
    <location>
        <begin position="768"/>
        <end position="779"/>
    </location>
</feature>
<evidence type="ECO:0000313" key="2">
    <source>
        <dbReference type="EMBL" id="KAK2946560.1"/>
    </source>
</evidence>
<dbReference type="Proteomes" id="UP001281761">
    <property type="component" value="Unassembled WGS sequence"/>
</dbReference>
<name>A0ABQ9X4E7_9EUKA</name>
<organism evidence="2 3">
    <name type="scientific">Blattamonas nauphoetae</name>
    <dbReference type="NCBI Taxonomy" id="2049346"/>
    <lineage>
        <taxon>Eukaryota</taxon>
        <taxon>Metamonada</taxon>
        <taxon>Preaxostyla</taxon>
        <taxon>Oxymonadida</taxon>
        <taxon>Blattamonas</taxon>
    </lineage>
</organism>
<dbReference type="PANTHER" id="PTHR33129:SF1">
    <property type="entry name" value="ATP-BINDING PROTEIN"/>
    <property type="match status" value="1"/>
</dbReference>
<dbReference type="InterPro" id="IPR052980">
    <property type="entry name" value="Crinkler_effector"/>
</dbReference>
<protein>
    <submittedName>
        <fullName evidence="2">Uncharacterized protein</fullName>
    </submittedName>
</protein>
<feature type="region of interest" description="Disordered" evidence="1">
    <location>
        <begin position="889"/>
        <end position="926"/>
    </location>
</feature>
<evidence type="ECO:0000313" key="3">
    <source>
        <dbReference type="Proteomes" id="UP001281761"/>
    </source>
</evidence>
<feature type="compositionally biased region" description="Polar residues" evidence="1">
    <location>
        <begin position="917"/>
        <end position="926"/>
    </location>
</feature>
<reference evidence="2 3" key="1">
    <citation type="journal article" date="2022" name="bioRxiv">
        <title>Genomics of Preaxostyla Flagellates Illuminates Evolutionary Transitions and the Path Towards Mitochondrial Loss.</title>
        <authorList>
            <person name="Novak L.V.F."/>
            <person name="Treitli S.C."/>
            <person name="Pyrih J."/>
            <person name="Halakuc P."/>
            <person name="Pipaliya S.V."/>
            <person name="Vacek V."/>
            <person name="Brzon O."/>
            <person name="Soukal P."/>
            <person name="Eme L."/>
            <person name="Dacks J.B."/>
            <person name="Karnkowska A."/>
            <person name="Elias M."/>
            <person name="Hampl V."/>
        </authorList>
    </citation>
    <scope>NUCLEOTIDE SEQUENCE [LARGE SCALE GENOMIC DNA]</scope>
    <source>
        <strain evidence="2">NAU3</strain>
        <tissue evidence="2">Gut</tissue>
    </source>
</reference>
<dbReference type="EMBL" id="JARBJD010000225">
    <property type="protein sequence ID" value="KAK2946560.1"/>
    <property type="molecule type" value="Genomic_DNA"/>
</dbReference>
<proteinExistence type="predicted"/>
<accession>A0ABQ9X4E7</accession>
<evidence type="ECO:0000256" key="1">
    <source>
        <dbReference type="SAM" id="MobiDB-lite"/>
    </source>
</evidence>
<sequence>MGSNISRHIQPDKSDLPPSLGDDDLNILRRIQVIIDTCVGVLKQSDFLDFDNPLTNEQLSDLSHLLYQSFQTQKAEHNDRYSLKQYLFRSSIFSLFGHVILNSQAFINYTKNINTEVIYKILHVITGTPGMGKSASRFPFITLLLSSGVESVTTKKGGERVYVFKRKNKVRTGMATISMDDHNGALPDFSTLSYLYTYDVHSFEEPKRSDVDAEKIDKTKEKVYMPDALKLPGPKESKPGWTHLGSVSVPSVEYFPYFLRLLVGHQSDTLTKTNPPNVDNQICQGSPLVVVNRLENTKWHVVDDITFSERSMLERDTNYVLFTSPKGSRWNQFGADDKTCRCLTLEYVVPKYTSKEQAALLNTMGTQNITPDELHQIHQGVEHFSFVPRYVLQKETAIAAVNAIHKSGKDLSIIESDDLFAEKVSHKLIHFSCPQYDCHNWHTEFATELARWITLDTFNDAMEKEYAITLENLSRNPEFNQQRGAVFHAFVSEAILGGFCLTNPQRLVTSKKQPLTDGVQLPEPIGESFVYLRNTVCMRKASLPDIKRIHIDELKDFDEKWAPLFPTHTLPQETQLEALMNRDDSNAKCFTFYLKPIGGNNAGFDSLLLFFKVHEEQGELKLDDLSAMFIQSTLASEHPISVSGVNLMYLWRKLLCRVYELSEQHIRPLFFFVKQSAVEKFHLKGNYPADSFIPQDDVWVMDCHALKKKEIMLARTGRLLLSSAATLQPNTNPTHFRCYFCDQIITEFFPDHHCEAIPDKYEEALKVESEQDGSNRDTKIFPSRQTDTGQNAARHIFEFNLISTQPPNLDTEPDGPGRHVDGINLGFPYPDALIPKSNRGMSPFDMMDVVMVGVGGQPESSSNDDSIPNEQDQKKLRFEVSHTHPIPPFFTYFPRRPDDPQPSVPTTEPWNEEGENTVASNESSNPTSHLLASVCMIDMWANKQRIGFGGQMGDDVLSMGEQHPPHETFSALFKQKEVPLACIHLPMDTFPKQTLLLGTRQILTPFEIRGILSLLDKKYPIKDESDEPRQLMISNYIDDGQPLTWNDAEDILSDGKAFPLLLASDLDSLKTEIPTLSSLLPYNLQTLAAFVSGTLALITDILGKCMIYLSRPKKLNGTAAQKLKLKWMKICLQRHFSVACDRLNQALELTLLGKRRDLSDADVELVVEGMRTNPLLPERRRKHVFPFVTDVTKSYAELVKLLSQEDGKLKRKDREVCITVLLIHAPIEESEKVALQSLIDKCSQHNQALEPALTSLLVQDGLSTDVDKWNEILNDLEQKKTLDMSSRTLLRDCLQKPRGVSENKAEIVALIEQEPFSEKTKETLVSLVNGTPRLTSSRRTEIATLCRPSPKYELEGTIVKAIKKSKLAKDIQTELEDIVRARKPINDEEITRLKKLIETNGALEPYKEDLRFFFDRSQLLFESDQSLVLSSCLAEIRIVKQYLIDLFNHFDNRFLDTRSIRNIGKTLQQSKTSLQKKQKHLFANLKTSLSWKDLSALLCFPNGSGSTPLPGLNVLFPKQMQERKRENSTYSQLSFLSREEMDELFVGEPSTFETVSFSNRLAILSAKLSHRIISTPHLEDLSAVEDKSILNDILFSVLTFLVKERLNKSTGPLNNLDKHMSN</sequence>
<gene>
    <name evidence="2" type="ORF">BLNAU_18536</name>
</gene>
<dbReference type="PANTHER" id="PTHR33129">
    <property type="entry name" value="PROTEIN KINASE DOMAIN-CONTAINING PROTEIN-RELATED"/>
    <property type="match status" value="1"/>
</dbReference>
<comment type="caution">
    <text evidence="2">The sequence shown here is derived from an EMBL/GenBank/DDBJ whole genome shotgun (WGS) entry which is preliminary data.</text>
</comment>